<accession>A0ABQ9X7I4</accession>
<feature type="region of interest" description="Disordered" evidence="1">
    <location>
        <begin position="204"/>
        <end position="257"/>
    </location>
</feature>
<dbReference type="EMBL" id="JARBJD010000214">
    <property type="protein sequence ID" value="KAK2946962.1"/>
    <property type="molecule type" value="Genomic_DNA"/>
</dbReference>
<gene>
    <name evidence="2" type="ORF">BLNAU_18120</name>
</gene>
<evidence type="ECO:0000256" key="1">
    <source>
        <dbReference type="SAM" id="MobiDB-lite"/>
    </source>
</evidence>
<evidence type="ECO:0000313" key="2">
    <source>
        <dbReference type="EMBL" id="KAK2946962.1"/>
    </source>
</evidence>
<protein>
    <submittedName>
        <fullName evidence="2">Uncharacterized protein</fullName>
    </submittedName>
</protein>
<dbReference type="Proteomes" id="UP001281761">
    <property type="component" value="Unassembled WGS sequence"/>
</dbReference>
<keyword evidence="3" id="KW-1185">Reference proteome</keyword>
<name>A0ABQ9X7I4_9EUKA</name>
<sequence length="684" mass="76835">MDYQSLDFVEQPAGHEPSTTLVETSKHHRPIDTVSGFSGPQTLLMCDLYRLWHPFMISFAGMIGILSRQSRSTFATLSFFATTLVVERSSHCPHNTNPNWSCEHTVTCWERDLGASAAISPIAAPLELRGLVVERADASAKTDWFGEHGADLGGLVVDRLEQQRSPFSFHTVPLLPNGCHPSSPFLIVCGDVVVPDCSTQSSTTQKARAPNILLPTSANPPPLSHSKRDAKTRNHKTDTTIKASQKEADRSSSDCVERNADGPHMSVLCGRGTLTESLPNEPLSATLDMLWLLLLLLDISVWSHGTLRGVGMIVDEHCDERRSRSSFLHSSSTLPPLQHSIPRRSHTAMVFSCPLYCSAFMNWRENRRDSEKEKAIIFRSLVARVKLQPALDASLETKAIKCLESVGPQGTVSTDDFLNSHASNSAESLSNFVHSIVVLISSPNQTITTKTMKMLDGVIWKCSPKVRLALVQADLIPQIIATLNPLSLSLTDVFDFHINLIHTITHFLWLSTPDSLNFLEIEDRDEQQAVQETVLKQIVVPSEKYISHLCSNRFSIIDRLQNNYLMDLLTRLLEIPSSYQPTLDFVLRMPVILTIPSCLTYYDFDYSSWTFLYHMNFAQQGWNTKGGETRQMWKNVRRMLRMEGIEDVIEEKLRNDKNSFFGREIVVKSIGWNNLQGMNLPERS</sequence>
<organism evidence="2 3">
    <name type="scientific">Blattamonas nauphoetae</name>
    <dbReference type="NCBI Taxonomy" id="2049346"/>
    <lineage>
        <taxon>Eukaryota</taxon>
        <taxon>Metamonada</taxon>
        <taxon>Preaxostyla</taxon>
        <taxon>Oxymonadida</taxon>
        <taxon>Blattamonas</taxon>
    </lineage>
</organism>
<feature type="compositionally biased region" description="Basic and acidic residues" evidence="1">
    <location>
        <begin position="226"/>
        <end position="257"/>
    </location>
</feature>
<comment type="caution">
    <text evidence="2">The sequence shown here is derived from an EMBL/GenBank/DDBJ whole genome shotgun (WGS) entry which is preliminary data.</text>
</comment>
<reference evidence="2 3" key="1">
    <citation type="journal article" date="2022" name="bioRxiv">
        <title>Genomics of Preaxostyla Flagellates Illuminates Evolutionary Transitions and the Path Towards Mitochondrial Loss.</title>
        <authorList>
            <person name="Novak L.V.F."/>
            <person name="Treitli S.C."/>
            <person name="Pyrih J."/>
            <person name="Halakuc P."/>
            <person name="Pipaliya S.V."/>
            <person name="Vacek V."/>
            <person name="Brzon O."/>
            <person name="Soukal P."/>
            <person name="Eme L."/>
            <person name="Dacks J.B."/>
            <person name="Karnkowska A."/>
            <person name="Elias M."/>
            <person name="Hampl V."/>
        </authorList>
    </citation>
    <scope>NUCLEOTIDE SEQUENCE [LARGE SCALE GENOMIC DNA]</scope>
    <source>
        <strain evidence="2">NAU3</strain>
        <tissue evidence="2">Gut</tissue>
    </source>
</reference>
<evidence type="ECO:0000313" key="3">
    <source>
        <dbReference type="Proteomes" id="UP001281761"/>
    </source>
</evidence>
<proteinExistence type="predicted"/>